<dbReference type="GO" id="GO:0004497">
    <property type="term" value="F:monooxygenase activity"/>
    <property type="evidence" value="ECO:0007669"/>
    <property type="project" value="UniProtKB-KW"/>
</dbReference>
<comment type="similarity">
    <text evidence="2 9">Belongs to the cytochrome P450 family.</text>
</comment>
<evidence type="ECO:0000256" key="9">
    <source>
        <dbReference type="RuleBase" id="RU000461"/>
    </source>
</evidence>
<keyword evidence="4 8" id="KW-0479">Metal-binding</keyword>
<comment type="cofactor">
    <cofactor evidence="1 8">
        <name>heme</name>
        <dbReference type="ChEBI" id="CHEBI:30413"/>
    </cofactor>
</comment>
<dbReference type="PRINTS" id="PR00463">
    <property type="entry name" value="EP450I"/>
</dbReference>
<protein>
    <submittedName>
        <fullName evidence="10">Cytochrome P450</fullName>
    </submittedName>
</protein>
<comment type="caution">
    <text evidence="10">The sequence shown here is derived from an EMBL/GenBank/DDBJ whole genome shotgun (WGS) entry which is preliminary data.</text>
</comment>
<dbReference type="GO" id="GO:0020037">
    <property type="term" value="F:heme binding"/>
    <property type="evidence" value="ECO:0007669"/>
    <property type="project" value="InterPro"/>
</dbReference>
<dbReference type="PROSITE" id="PS00086">
    <property type="entry name" value="CYTOCHROME_P450"/>
    <property type="match status" value="1"/>
</dbReference>
<evidence type="ECO:0000256" key="3">
    <source>
        <dbReference type="ARBA" id="ARBA00022617"/>
    </source>
</evidence>
<dbReference type="SUPFAM" id="SSF48264">
    <property type="entry name" value="Cytochrome P450"/>
    <property type="match status" value="1"/>
</dbReference>
<dbReference type="InterPro" id="IPR036396">
    <property type="entry name" value="Cyt_P450_sf"/>
</dbReference>
<evidence type="ECO:0000256" key="4">
    <source>
        <dbReference type="ARBA" id="ARBA00022723"/>
    </source>
</evidence>
<gene>
    <name evidence="10" type="ORF">PCC6912_62370</name>
</gene>
<proteinExistence type="inferred from homology"/>
<sequence>MTIATRATKTVPSPPTRGFWGNLSQFQTEPFRFLSDVSSQYGDIVKFRMGPIDFYFLNHPDYIKHILITNRKNYHRDRKFLAEATPFLGQGLLTTDDEVWARLRRIAQPVFHANQMANYAAMISEATAAYIKRWQVAANTNQVLNLKDEMLHLTLDIVAPTLFGANVTDEWQTFIHTVDVLQAEVARRLITPITLPLWVPTSGNLQTRQALQTLDRMVFAMIAAYRQQQKQEMNLMNALIQARDQATGDSLSDREIRDQILTLLVAGYETTASALSWLFYLLSQHPQVEEKLRCEVESMLGNEPPTYQDIPRMKYTRMVIQESLRLYPPIWIFARSPLQPDRLGDYEIPANTVVYISPLIMHRHPEFWSNPHEFKPERFDPALESTHSELAYIPFGTGARSCIGRNFAMMMMQLIIPKILQEYRFHLIPDFQVKHQFDITLHPQDGIYMQVESVG</sequence>
<evidence type="ECO:0000256" key="2">
    <source>
        <dbReference type="ARBA" id="ARBA00010617"/>
    </source>
</evidence>
<dbReference type="Gene3D" id="1.10.630.10">
    <property type="entry name" value="Cytochrome P450"/>
    <property type="match status" value="1"/>
</dbReference>
<dbReference type="InterPro" id="IPR001128">
    <property type="entry name" value="Cyt_P450"/>
</dbReference>
<dbReference type="EMBL" id="RSCJ01000047">
    <property type="protein sequence ID" value="RUR72499.1"/>
    <property type="molecule type" value="Genomic_DNA"/>
</dbReference>
<dbReference type="AlphaFoldDB" id="A0A3S0ZAT0"/>
<name>A0A3S0ZAT0_CHLFR</name>
<evidence type="ECO:0000256" key="8">
    <source>
        <dbReference type="PIRSR" id="PIRSR602401-1"/>
    </source>
</evidence>
<keyword evidence="6 8" id="KW-0408">Iron</keyword>
<evidence type="ECO:0000256" key="7">
    <source>
        <dbReference type="ARBA" id="ARBA00023033"/>
    </source>
</evidence>
<evidence type="ECO:0000256" key="6">
    <source>
        <dbReference type="ARBA" id="ARBA00023004"/>
    </source>
</evidence>
<dbReference type="CDD" id="cd20620">
    <property type="entry name" value="CYP132-like"/>
    <property type="match status" value="1"/>
</dbReference>
<dbReference type="FunFam" id="1.10.630.10:FF:000182">
    <property type="entry name" value="Cytochrome P450 3A4"/>
    <property type="match status" value="1"/>
</dbReference>
<keyword evidence="5 9" id="KW-0560">Oxidoreductase</keyword>
<evidence type="ECO:0000256" key="1">
    <source>
        <dbReference type="ARBA" id="ARBA00001971"/>
    </source>
</evidence>
<accession>A0A3S0ZAT0</accession>
<evidence type="ECO:0000313" key="10">
    <source>
        <dbReference type="EMBL" id="RUR72499.1"/>
    </source>
</evidence>
<dbReference type="STRING" id="211165.GCA_000317285_01643"/>
<keyword evidence="3 8" id="KW-0349">Heme</keyword>
<dbReference type="GO" id="GO:0005506">
    <property type="term" value="F:iron ion binding"/>
    <property type="evidence" value="ECO:0007669"/>
    <property type="project" value="InterPro"/>
</dbReference>
<evidence type="ECO:0000313" key="11">
    <source>
        <dbReference type="Proteomes" id="UP000268857"/>
    </source>
</evidence>
<organism evidence="10 11">
    <name type="scientific">Chlorogloeopsis fritschii PCC 6912</name>
    <dbReference type="NCBI Taxonomy" id="211165"/>
    <lineage>
        <taxon>Bacteria</taxon>
        <taxon>Bacillati</taxon>
        <taxon>Cyanobacteriota</taxon>
        <taxon>Cyanophyceae</taxon>
        <taxon>Nostocales</taxon>
        <taxon>Chlorogloeopsidaceae</taxon>
        <taxon>Chlorogloeopsis</taxon>
    </lineage>
</organism>
<feature type="binding site" description="axial binding residue" evidence="8">
    <location>
        <position position="402"/>
    </location>
    <ligand>
        <name>heme</name>
        <dbReference type="ChEBI" id="CHEBI:30413"/>
    </ligand>
    <ligandPart>
        <name>Fe</name>
        <dbReference type="ChEBI" id="CHEBI:18248"/>
    </ligandPart>
</feature>
<keyword evidence="7 9" id="KW-0503">Monooxygenase</keyword>
<dbReference type="PANTHER" id="PTHR24291">
    <property type="entry name" value="CYTOCHROME P450 FAMILY 4"/>
    <property type="match status" value="1"/>
</dbReference>
<dbReference type="InterPro" id="IPR017972">
    <property type="entry name" value="Cyt_P450_CS"/>
</dbReference>
<dbReference type="InterPro" id="IPR050196">
    <property type="entry name" value="Cytochrome_P450_Monoox"/>
</dbReference>
<dbReference type="PRINTS" id="PR00385">
    <property type="entry name" value="P450"/>
</dbReference>
<dbReference type="PANTHER" id="PTHR24291:SF50">
    <property type="entry name" value="BIFUNCTIONAL ALBAFLAVENONE MONOOXYGENASE_TERPENE SYNTHASE"/>
    <property type="match status" value="1"/>
</dbReference>
<dbReference type="Pfam" id="PF00067">
    <property type="entry name" value="p450"/>
    <property type="match status" value="1"/>
</dbReference>
<dbReference type="Proteomes" id="UP000268857">
    <property type="component" value="Unassembled WGS sequence"/>
</dbReference>
<dbReference type="GO" id="GO:0016705">
    <property type="term" value="F:oxidoreductase activity, acting on paired donors, with incorporation or reduction of molecular oxygen"/>
    <property type="evidence" value="ECO:0007669"/>
    <property type="project" value="InterPro"/>
</dbReference>
<keyword evidence="11" id="KW-1185">Reference proteome</keyword>
<reference evidence="10 11" key="1">
    <citation type="journal article" date="2019" name="Genome Biol. Evol.">
        <title>Day and night: Metabolic profiles and evolutionary relationships of six axenic non-marine cyanobacteria.</title>
        <authorList>
            <person name="Will S.E."/>
            <person name="Henke P."/>
            <person name="Boedeker C."/>
            <person name="Huang S."/>
            <person name="Brinkmann H."/>
            <person name="Rohde M."/>
            <person name="Jarek M."/>
            <person name="Friedl T."/>
            <person name="Seufert S."/>
            <person name="Schumacher M."/>
            <person name="Overmann J."/>
            <person name="Neumann-Schaal M."/>
            <person name="Petersen J."/>
        </authorList>
    </citation>
    <scope>NUCLEOTIDE SEQUENCE [LARGE SCALE GENOMIC DNA]</scope>
    <source>
        <strain evidence="10 11">PCC 6912</strain>
    </source>
</reference>
<dbReference type="RefSeq" id="WP_016877265.1">
    <property type="nucleotide sequence ID" value="NZ_AJLN01000055.1"/>
</dbReference>
<evidence type="ECO:0000256" key="5">
    <source>
        <dbReference type="ARBA" id="ARBA00023002"/>
    </source>
</evidence>
<dbReference type="OrthoDB" id="446280at2"/>
<dbReference type="InterPro" id="IPR002401">
    <property type="entry name" value="Cyt_P450_E_grp-I"/>
</dbReference>